<dbReference type="Proteomes" id="UP001564408">
    <property type="component" value="Unassembled WGS sequence"/>
</dbReference>
<evidence type="ECO:0000256" key="1">
    <source>
        <dbReference type="SAM" id="Coils"/>
    </source>
</evidence>
<dbReference type="InterPro" id="IPR027444">
    <property type="entry name" value="H-NS_C_dom"/>
</dbReference>
<proteinExistence type="predicted"/>
<gene>
    <name evidence="3" type="ORF">ABC977_01855</name>
</gene>
<reference evidence="3 4" key="1">
    <citation type="submission" date="2024-05" db="EMBL/GenBank/DDBJ databases">
        <title>Genome Sequence and Characterization of the New Strain Purple Sulfur Bacterium of Genus Thioalkalicoccus.</title>
        <authorList>
            <person name="Bryantseva I.A."/>
            <person name="Kyndt J.A."/>
            <person name="Imhoff J.F."/>
        </authorList>
    </citation>
    <scope>NUCLEOTIDE SEQUENCE [LARGE SCALE GENOMIC DNA]</scope>
    <source>
        <strain evidence="3 4">Um2</strain>
    </source>
</reference>
<evidence type="ECO:0000259" key="2">
    <source>
        <dbReference type="Pfam" id="PF00816"/>
    </source>
</evidence>
<feature type="domain" description="DNA-binding protein H-NS-like C-terminal" evidence="2">
    <location>
        <begin position="82"/>
        <end position="122"/>
    </location>
</feature>
<keyword evidence="1" id="KW-0175">Coiled coil</keyword>
<accession>A0ABV4B9T5</accession>
<protein>
    <submittedName>
        <fullName evidence="3">H-NS histone family protein</fullName>
    </submittedName>
</protein>
<evidence type="ECO:0000313" key="4">
    <source>
        <dbReference type="Proteomes" id="UP001564408"/>
    </source>
</evidence>
<keyword evidence="4" id="KW-1185">Reference proteome</keyword>
<dbReference type="RefSeq" id="WP_369665533.1">
    <property type="nucleotide sequence ID" value="NZ_JBDKXB010000002.1"/>
</dbReference>
<evidence type="ECO:0000313" key="3">
    <source>
        <dbReference type="EMBL" id="MEY6431148.1"/>
    </source>
</evidence>
<sequence length="132" mass="15450">MTVDEIQRQLQKLQQSQADLERALEKRRQEGKLEVAQEVKDIIANRGYNVNEIAPLLTARRRRGSVKTAERPVKAVGRPYTQYVDPEEPKNVYVRGVIPRWMKQKMQDQGYDPAIKDHRDEFKANYLTAVER</sequence>
<dbReference type="EMBL" id="JBDKXB010000002">
    <property type="protein sequence ID" value="MEY6431148.1"/>
    <property type="molecule type" value="Genomic_DNA"/>
</dbReference>
<name>A0ABV4B9T5_9GAMM</name>
<feature type="coiled-coil region" evidence="1">
    <location>
        <begin position="3"/>
        <end position="30"/>
    </location>
</feature>
<comment type="caution">
    <text evidence="3">The sequence shown here is derived from an EMBL/GenBank/DDBJ whole genome shotgun (WGS) entry which is preliminary data.</text>
</comment>
<organism evidence="3 4">
    <name type="scientific">Thioalkalicoccus limnaeus</name>
    <dbReference type="NCBI Taxonomy" id="120681"/>
    <lineage>
        <taxon>Bacteria</taxon>
        <taxon>Pseudomonadati</taxon>
        <taxon>Pseudomonadota</taxon>
        <taxon>Gammaproteobacteria</taxon>
        <taxon>Chromatiales</taxon>
        <taxon>Chromatiaceae</taxon>
        <taxon>Thioalkalicoccus</taxon>
    </lineage>
</organism>
<dbReference type="Pfam" id="PF00816">
    <property type="entry name" value="Histone_HNS"/>
    <property type="match status" value="1"/>
</dbReference>